<gene>
    <name evidence="1" type="ORF">Vafri_21964</name>
</gene>
<keyword evidence="2" id="KW-1185">Reference proteome</keyword>
<protein>
    <submittedName>
        <fullName evidence="1">Uncharacterized protein</fullName>
    </submittedName>
</protein>
<comment type="caution">
    <text evidence="1">The sequence shown here is derived from an EMBL/GenBank/DDBJ whole genome shotgun (WGS) entry which is preliminary data.</text>
</comment>
<sequence>GSMMPVAAAGAATATNPCIATGSSSLHELLLSSLHQREQQLMLDCRSVTGALAYILTAAPEVEGETGTGTVAVAVGTKAVAEADCCDVSSTSMPVSQERRPELTAIAAGDLVADDPVLGPYVSASACGSVHGSYAGGGGGGDCTTDPGGARLVSVSGASNHPLSVTSSSPSPSAVAVAMLPQPACAPMPSQQLLHVASLQRSRLGSSCGLNLRLGSPSIGGGGGGGGFIGGGGGGCGNDSNRRGASPLSVAGCRSFMTGSCDHVASASGSG</sequence>
<accession>A0A8J4FFE1</accession>
<reference evidence="1" key="1">
    <citation type="journal article" date="2021" name="Proc. Natl. Acad. Sci. U.S.A.">
        <title>Three genomes in the algal genus Volvox reveal the fate of a haploid sex-determining region after a transition to homothallism.</title>
        <authorList>
            <person name="Yamamoto K."/>
            <person name="Hamaji T."/>
            <person name="Kawai-Toyooka H."/>
            <person name="Matsuzaki R."/>
            <person name="Takahashi F."/>
            <person name="Nishimura Y."/>
            <person name="Kawachi M."/>
            <person name="Noguchi H."/>
            <person name="Minakuchi Y."/>
            <person name="Umen J.G."/>
            <person name="Toyoda A."/>
            <person name="Nozaki H."/>
        </authorList>
    </citation>
    <scope>NUCLEOTIDE SEQUENCE</scope>
    <source>
        <strain evidence="1">NIES-3780</strain>
    </source>
</reference>
<evidence type="ECO:0000313" key="1">
    <source>
        <dbReference type="EMBL" id="GIL68714.1"/>
    </source>
</evidence>
<name>A0A8J4FFE1_9CHLO</name>
<proteinExistence type="predicted"/>
<feature type="non-terminal residue" evidence="1">
    <location>
        <position position="1"/>
    </location>
</feature>
<feature type="non-terminal residue" evidence="1">
    <location>
        <position position="271"/>
    </location>
</feature>
<dbReference type="EMBL" id="BNCO01000126">
    <property type="protein sequence ID" value="GIL68714.1"/>
    <property type="molecule type" value="Genomic_DNA"/>
</dbReference>
<organism evidence="1 2">
    <name type="scientific">Volvox africanus</name>
    <dbReference type="NCBI Taxonomy" id="51714"/>
    <lineage>
        <taxon>Eukaryota</taxon>
        <taxon>Viridiplantae</taxon>
        <taxon>Chlorophyta</taxon>
        <taxon>core chlorophytes</taxon>
        <taxon>Chlorophyceae</taxon>
        <taxon>CS clade</taxon>
        <taxon>Chlamydomonadales</taxon>
        <taxon>Volvocaceae</taxon>
        <taxon>Volvox</taxon>
    </lineage>
</organism>
<dbReference type="AlphaFoldDB" id="A0A8J4FFE1"/>
<dbReference type="Proteomes" id="UP000747399">
    <property type="component" value="Unassembled WGS sequence"/>
</dbReference>
<evidence type="ECO:0000313" key="2">
    <source>
        <dbReference type="Proteomes" id="UP000747399"/>
    </source>
</evidence>